<keyword evidence="2" id="KW-1185">Reference proteome</keyword>
<sequence>MSLVTLTSCMPLPAHKSHKISLVFAILAVAAPLSAAVPSKLCWVPYLSSIRPLFNLLRHLYLFCTDLRLDPVWVFGQSIRTRAYQFKLMAHQVIQCFTPNNMATTSPAQENSNSEEVMGNALA</sequence>
<reference evidence="1 2" key="1">
    <citation type="journal article" date="2022" name="Hortic Res">
        <title>A haplotype resolved chromosomal level avocado genome allows analysis of novel avocado genes.</title>
        <authorList>
            <person name="Nath O."/>
            <person name="Fletcher S.J."/>
            <person name="Hayward A."/>
            <person name="Shaw L.M."/>
            <person name="Masouleh A.K."/>
            <person name="Furtado A."/>
            <person name="Henry R.J."/>
            <person name="Mitter N."/>
        </authorList>
    </citation>
    <scope>NUCLEOTIDE SEQUENCE [LARGE SCALE GENOMIC DNA]</scope>
    <source>
        <strain evidence="2">cv. Hass</strain>
    </source>
</reference>
<evidence type="ECO:0000313" key="2">
    <source>
        <dbReference type="Proteomes" id="UP001234297"/>
    </source>
</evidence>
<gene>
    <name evidence="1" type="ORF">MRB53_008317</name>
</gene>
<protein>
    <submittedName>
        <fullName evidence="1">Uncharacterized protein</fullName>
    </submittedName>
</protein>
<name>A0ACC2MLF4_PERAE</name>
<dbReference type="Proteomes" id="UP001234297">
    <property type="component" value="Chromosome 2"/>
</dbReference>
<proteinExistence type="predicted"/>
<comment type="caution">
    <text evidence="1">The sequence shown here is derived from an EMBL/GenBank/DDBJ whole genome shotgun (WGS) entry which is preliminary data.</text>
</comment>
<dbReference type="EMBL" id="CM056810">
    <property type="protein sequence ID" value="KAJ8646569.1"/>
    <property type="molecule type" value="Genomic_DNA"/>
</dbReference>
<organism evidence="1 2">
    <name type="scientific">Persea americana</name>
    <name type="common">Avocado</name>
    <dbReference type="NCBI Taxonomy" id="3435"/>
    <lineage>
        <taxon>Eukaryota</taxon>
        <taxon>Viridiplantae</taxon>
        <taxon>Streptophyta</taxon>
        <taxon>Embryophyta</taxon>
        <taxon>Tracheophyta</taxon>
        <taxon>Spermatophyta</taxon>
        <taxon>Magnoliopsida</taxon>
        <taxon>Magnoliidae</taxon>
        <taxon>Laurales</taxon>
        <taxon>Lauraceae</taxon>
        <taxon>Persea</taxon>
    </lineage>
</organism>
<evidence type="ECO:0000313" key="1">
    <source>
        <dbReference type="EMBL" id="KAJ8646569.1"/>
    </source>
</evidence>
<accession>A0ACC2MLF4</accession>